<evidence type="ECO:0000313" key="13">
    <source>
        <dbReference type="Proteomes" id="UP000028545"/>
    </source>
</evidence>
<dbReference type="KEGG" id="sapo:SAPIO_CDS4706"/>
<dbReference type="GO" id="GO:0005576">
    <property type="term" value="C:extracellular region"/>
    <property type="evidence" value="ECO:0007669"/>
    <property type="project" value="UniProtKB-SubCell"/>
</dbReference>
<dbReference type="GeneID" id="27723778"/>
<protein>
    <recommendedName>
        <fullName evidence="11">CFEM domain-containing protein</fullName>
    </recommendedName>
</protein>
<keyword evidence="8" id="KW-0449">Lipoprotein</keyword>
<evidence type="ECO:0000256" key="6">
    <source>
        <dbReference type="ARBA" id="ARBA00022729"/>
    </source>
</evidence>
<comment type="subcellular location">
    <subcellularLocation>
        <location evidence="1">Membrane</location>
        <topology evidence="1">Lipid-anchor</topology>
        <topology evidence="1">GPI-anchor</topology>
    </subcellularLocation>
    <subcellularLocation>
        <location evidence="2">Secreted</location>
    </subcellularLocation>
</comment>
<keyword evidence="5" id="KW-0472">Membrane</keyword>
<evidence type="ECO:0000256" key="2">
    <source>
        <dbReference type="ARBA" id="ARBA00004613"/>
    </source>
</evidence>
<dbReference type="AlphaFoldDB" id="A0A084G7F8"/>
<feature type="disulfide bond" evidence="9">
    <location>
        <begin position="66"/>
        <end position="99"/>
    </location>
</feature>
<reference evidence="12 13" key="1">
    <citation type="journal article" date="2014" name="Genome Announc.">
        <title>Draft genome sequence of the pathogenic fungus Scedosporium apiospermum.</title>
        <authorList>
            <person name="Vandeputte P."/>
            <person name="Ghamrawi S."/>
            <person name="Rechenmann M."/>
            <person name="Iltis A."/>
            <person name="Giraud S."/>
            <person name="Fleury M."/>
            <person name="Thornton C."/>
            <person name="Delhaes L."/>
            <person name="Meyer W."/>
            <person name="Papon N."/>
            <person name="Bouchara J.P."/>
        </authorList>
    </citation>
    <scope>NUCLEOTIDE SEQUENCE [LARGE SCALE GENOMIC DNA]</scope>
    <source>
        <strain evidence="12 13">IHEM 14462</strain>
    </source>
</reference>
<feature type="chain" id="PRO_5001775379" description="CFEM domain-containing protein" evidence="10">
    <location>
        <begin position="20"/>
        <end position="113"/>
    </location>
</feature>
<comment type="caution">
    <text evidence="12">The sequence shown here is derived from an EMBL/GenBank/DDBJ whole genome shotgun (WGS) entry which is preliminary data.</text>
</comment>
<dbReference type="Proteomes" id="UP000028545">
    <property type="component" value="Unassembled WGS sequence"/>
</dbReference>
<keyword evidence="5" id="KW-0325">Glycoprotein</keyword>
<dbReference type="PROSITE" id="PS52012">
    <property type="entry name" value="CFEM"/>
    <property type="match status" value="1"/>
</dbReference>
<keyword evidence="13" id="KW-1185">Reference proteome</keyword>
<dbReference type="EMBL" id="JOWA01000094">
    <property type="protein sequence ID" value="KEZ43270.1"/>
    <property type="molecule type" value="Genomic_DNA"/>
</dbReference>
<dbReference type="InterPro" id="IPR008427">
    <property type="entry name" value="Extracellular_membr_CFEM_dom"/>
</dbReference>
<keyword evidence="5" id="KW-0336">GPI-anchor</keyword>
<evidence type="ECO:0000256" key="10">
    <source>
        <dbReference type="SAM" id="SignalP"/>
    </source>
</evidence>
<keyword evidence="7 9" id="KW-1015">Disulfide bond</keyword>
<evidence type="ECO:0000256" key="4">
    <source>
        <dbReference type="ARBA" id="ARBA00022525"/>
    </source>
</evidence>
<evidence type="ECO:0000256" key="7">
    <source>
        <dbReference type="ARBA" id="ARBA00023157"/>
    </source>
</evidence>
<dbReference type="HOGENOM" id="CLU_180983_0_0_1"/>
<evidence type="ECO:0000256" key="1">
    <source>
        <dbReference type="ARBA" id="ARBA00004589"/>
    </source>
</evidence>
<evidence type="ECO:0000259" key="11">
    <source>
        <dbReference type="PROSITE" id="PS52012"/>
    </source>
</evidence>
<dbReference type="VEuPathDB" id="FungiDB:SAPIO_CDS4706"/>
<organism evidence="12 13">
    <name type="scientific">Pseudallescheria apiosperma</name>
    <name type="common">Scedosporium apiospermum</name>
    <dbReference type="NCBI Taxonomy" id="563466"/>
    <lineage>
        <taxon>Eukaryota</taxon>
        <taxon>Fungi</taxon>
        <taxon>Dikarya</taxon>
        <taxon>Ascomycota</taxon>
        <taxon>Pezizomycotina</taxon>
        <taxon>Sordariomycetes</taxon>
        <taxon>Hypocreomycetidae</taxon>
        <taxon>Microascales</taxon>
        <taxon>Microascaceae</taxon>
        <taxon>Scedosporium</taxon>
    </lineage>
</organism>
<dbReference type="GO" id="GO:0098552">
    <property type="term" value="C:side of membrane"/>
    <property type="evidence" value="ECO:0007669"/>
    <property type="project" value="UniProtKB-KW"/>
</dbReference>
<evidence type="ECO:0000256" key="3">
    <source>
        <dbReference type="ARBA" id="ARBA00010031"/>
    </source>
</evidence>
<keyword evidence="6 10" id="KW-0732">Signal</keyword>
<feature type="signal peptide" evidence="10">
    <location>
        <begin position="1"/>
        <end position="19"/>
    </location>
</feature>
<gene>
    <name evidence="12" type="ORF">SAPIO_CDS4706</name>
</gene>
<comment type="similarity">
    <text evidence="3">Belongs to the RBT5 family.</text>
</comment>
<comment type="caution">
    <text evidence="9">Lacks conserved residue(s) required for the propagation of feature annotation.</text>
</comment>
<keyword evidence="4" id="KW-0964">Secreted</keyword>
<evidence type="ECO:0000313" key="12">
    <source>
        <dbReference type="EMBL" id="KEZ43270.1"/>
    </source>
</evidence>
<evidence type="ECO:0000256" key="8">
    <source>
        <dbReference type="ARBA" id="ARBA00023288"/>
    </source>
</evidence>
<feature type="domain" description="CFEM" evidence="11">
    <location>
        <begin position="1"/>
        <end position="113"/>
    </location>
</feature>
<accession>A0A084G7F8</accession>
<name>A0A084G7F8_PSEDA</name>
<sequence>MKFSTALFGLATVLGLAQGQIPDENHDGLPDGDIPDCAMSCFTNIYLTNLPAFMACQEANLFLCFCKSVTFVTLYKQCVCENCPADEKEDALQFGLDTCTLNNATIGWMGNTC</sequence>
<dbReference type="Pfam" id="PF05730">
    <property type="entry name" value="CFEM"/>
    <property type="match status" value="1"/>
</dbReference>
<proteinExistence type="inferred from homology"/>
<evidence type="ECO:0000256" key="9">
    <source>
        <dbReference type="PROSITE-ProRule" id="PRU01356"/>
    </source>
</evidence>
<dbReference type="OrthoDB" id="1193027at2759"/>
<evidence type="ECO:0000256" key="5">
    <source>
        <dbReference type="ARBA" id="ARBA00022622"/>
    </source>
</evidence>
<dbReference type="RefSeq" id="XP_016643069.1">
    <property type="nucleotide sequence ID" value="XM_016787190.1"/>
</dbReference>